<dbReference type="OrthoDB" id="9814383at2"/>
<dbReference type="PANTHER" id="PTHR45726">
    <property type="entry name" value="LEUKOTRIENE A-4 HYDROLASE"/>
    <property type="match status" value="1"/>
</dbReference>
<name>C6PQ30_9CLOT</name>
<evidence type="ECO:0000313" key="3">
    <source>
        <dbReference type="Proteomes" id="UP000004198"/>
    </source>
</evidence>
<dbReference type="PATRIC" id="fig|536227.13.peg.383"/>
<keyword evidence="2" id="KW-0645">Protease</keyword>
<dbReference type="KEGG" id="cck:Ccar_01780"/>
<proteinExistence type="predicted"/>
<dbReference type="InterPro" id="IPR034015">
    <property type="entry name" value="M1_LTA4H"/>
</dbReference>
<dbReference type="PANTHER" id="PTHR45726:SF3">
    <property type="entry name" value="LEUKOTRIENE A-4 HYDROLASE"/>
    <property type="match status" value="1"/>
</dbReference>
<dbReference type="RefSeq" id="WP_007059775.1">
    <property type="nucleotide sequence ID" value="NZ_ACVI01000010.1"/>
</dbReference>
<comment type="caution">
    <text evidence="2">The sequence shown here is derived from an EMBL/GenBank/DDBJ whole genome shotgun (WGS) entry which is preliminary data.</text>
</comment>
<accession>C6PQ30</accession>
<dbReference type="CDD" id="cd09604">
    <property type="entry name" value="M1_APN_like"/>
    <property type="match status" value="1"/>
</dbReference>
<evidence type="ECO:0000313" key="2">
    <source>
        <dbReference type="EMBL" id="EET88635.1"/>
    </source>
</evidence>
<dbReference type="SUPFAM" id="SSF55486">
    <property type="entry name" value="Metalloproteases ('zincins'), catalytic domain"/>
    <property type="match status" value="1"/>
</dbReference>
<keyword evidence="3" id="KW-1185">Reference proteome</keyword>
<dbReference type="GO" id="GO:0008237">
    <property type="term" value="F:metallopeptidase activity"/>
    <property type="evidence" value="ECO:0007669"/>
    <property type="project" value="InterPro"/>
</dbReference>
<dbReference type="GO" id="GO:0004177">
    <property type="term" value="F:aminopeptidase activity"/>
    <property type="evidence" value="ECO:0007669"/>
    <property type="project" value="UniProtKB-KW"/>
</dbReference>
<reference evidence="2 3" key="1">
    <citation type="submission" date="2009-06" db="EMBL/GenBank/DDBJ databases">
        <title>The draft genome of Clostridium carboxidivorans P7.</title>
        <authorList>
            <consortium name="US DOE Joint Genome Institute (JGI-PGF)"/>
            <person name="Lucas S."/>
            <person name="Copeland A."/>
            <person name="Lapidus A."/>
            <person name="Glavina del Rio T."/>
            <person name="Tice H."/>
            <person name="Bruce D."/>
            <person name="Goodwin L."/>
            <person name="Pitluck S."/>
            <person name="Larimer F."/>
            <person name="Land M.L."/>
            <person name="Hauser L."/>
            <person name="Hemme C.L."/>
        </authorList>
    </citation>
    <scope>NUCLEOTIDE SEQUENCE [LARGE SCALE GENOMIC DNA]</scope>
    <source>
        <strain evidence="2 3">P7</strain>
    </source>
</reference>
<protein>
    <submittedName>
        <fullName evidence="2">Peptidase M1 membrane alanine aminopeptidase</fullName>
    </submittedName>
</protein>
<dbReference type="Pfam" id="PF01433">
    <property type="entry name" value="Peptidase_M1"/>
    <property type="match status" value="1"/>
</dbReference>
<dbReference type="STRING" id="536227.Ccar_01780"/>
<dbReference type="InterPro" id="IPR014782">
    <property type="entry name" value="Peptidase_M1_dom"/>
</dbReference>
<dbReference type="GO" id="GO:0008270">
    <property type="term" value="F:zinc ion binding"/>
    <property type="evidence" value="ECO:0007669"/>
    <property type="project" value="InterPro"/>
</dbReference>
<dbReference type="Gene3D" id="2.60.40.1730">
    <property type="entry name" value="tricorn interacting facor f3 domain"/>
    <property type="match status" value="1"/>
</dbReference>
<feature type="domain" description="Peptidase M1 membrane alanine aminopeptidase" evidence="1">
    <location>
        <begin position="281"/>
        <end position="496"/>
    </location>
</feature>
<organism evidence="2 3">
    <name type="scientific">Clostridium carboxidivorans P7</name>
    <dbReference type="NCBI Taxonomy" id="536227"/>
    <lineage>
        <taxon>Bacteria</taxon>
        <taxon>Bacillati</taxon>
        <taxon>Bacillota</taxon>
        <taxon>Clostridia</taxon>
        <taxon>Eubacteriales</taxon>
        <taxon>Clostridiaceae</taxon>
        <taxon>Clostridium</taxon>
    </lineage>
</organism>
<sequence>MKRSNAKIISTTFIILLSIFCFFKSTPVKADSLTAKYSMDIELNGAKKTLAGKENVSVHNSSGADLKELVFHLYPDLYNKRETMPFSYTNTKNVPLTEEEKGDISIEKVLINGEDTKFTEDNEILKINLEKNLKKNDNVNVSIQFSLKIPKGTSRLSYFNDVYSLADWYPVLSIYDLKENRWDETKFYPIGESNYSDVSEYDINIKVPKDFVVVSTGKEKEISSTDNKKVINLTAKNARDFIIMISPYFKCISKEIDGIKVNSYYLSTDDKSLVDIAQSVLDASVNAMKFFSQQFGKYPYDEFDIVESYYEGGAMEYPELIQMPKYVTSIEIQTPSTKRYIDAKPSIIQGAIHELCHQWWYVTVGNNEYKEPFLDESFATFFTAYYFEKCEGQYSPNAVLRSLRYSFSKLAEINPKILNLPCAGSSVDKFGNDKTSYVQAIYVRAPLILEDLRKMVGQDSFLKIMQTYFKEYKFKNSSIEGFLNIIEKQAGSKIRDYIGDEIYSGEYKAENLKPTDEEINQIKHETLKEKIKASEQANGSVLGSLLLRVENGEKAIIVKPSSLTKEEEAFVNSKLKSYFGNSYNKLSIQSDNSVTENELKNSNIVLIGNPWNNKIFSLMANNIPLSINKTRVFAQSFSENSDSVSGIFSAKNPKNDQNIMLAIFWTKDVSTDFYFDTYANPESIMIESQFILSIDNKRIETGKF</sequence>
<dbReference type="Gene3D" id="1.10.390.10">
    <property type="entry name" value="Neutral Protease Domain 2"/>
    <property type="match status" value="1"/>
</dbReference>
<dbReference type="InterPro" id="IPR027268">
    <property type="entry name" value="Peptidase_M4/M1_CTD_sf"/>
</dbReference>
<dbReference type="eggNOG" id="COG0308">
    <property type="taxonomic scope" value="Bacteria"/>
</dbReference>
<dbReference type="EMBL" id="ACVI01000010">
    <property type="protein sequence ID" value="EET88635.1"/>
    <property type="molecule type" value="Genomic_DNA"/>
</dbReference>
<dbReference type="InterPro" id="IPR042097">
    <property type="entry name" value="Aminopeptidase_N-like_N_sf"/>
</dbReference>
<keyword evidence="2" id="KW-0378">Hydrolase</keyword>
<dbReference type="Proteomes" id="UP000004198">
    <property type="component" value="Unassembled WGS sequence"/>
</dbReference>
<keyword evidence="2" id="KW-0031">Aminopeptidase</keyword>
<dbReference type="SUPFAM" id="SSF63737">
    <property type="entry name" value="Leukotriene A4 hydrolase N-terminal domain"/>
    <property type="match status" value="1"/>
</dbReference>
<evidence type="ECO:0000259" key="1">
    <source>
        <dbReference type="Pfam" id="PF01433"/>
    </source>
</evidence>
<gene>
    <name evidence="2" type="ORF">CcarbDRAFT_0890</name>
</gene>
<dbReference type="AlphaFoldDB" id="C6PQ30"/>